<evidence type="ECO:0000256" key="2">
    <source>
        <dbReference type="ARBA" id="ARBA00022737"/>
    </source>
</evidence>
<dbReference type="AlphaFoldDB" id="A0A1T5L337"/>
<feature type="chain" id="PRO_5012211216" evidence="3">
    <location>
        <begin position="24"/>
        <end position="889"/>
    </location>
</feature>
<dbReference type="OrthoDB" id="1937736at2"/>
<dbReference type="Gene3D" id="3.80.10.10">
    <property type="entry name" value="Ribonuclease Inhibitor"/>
    <property type="match status" value="3"/>
</dbReference>
<dbReference type="InterPro" id="IPR025875">
    <property type="entry name" value="Leu-rich_rpt_4"/>
</dbReference>
<evidence type="ECO:0000256" key="1">
    <source>
        <dbReference type="ARBA" id="ARBA00022614"/>
    </source>
</evidence>
<dbReference type="Pfam" id="PF12799">
    <property type="entry name" value="LRR_4"/>
    <property type="match status" value="2"/>
</dbReference>
<keyword evidence="1" id="KW-0433">Leucine-rich repeat</keyword>
<organism evidence="4 5">
    <name type="scientific">Maledivibacter halophilus</name>
    <dbReference type="NCBI Taxonomy" id="36842"/>
    <lineage>
        <taxon>Bacteria</taxon>
        <taxon>Bacillati</taxon>
        <taxon>Bacillota</taxon>
        <taxon>Clostridia</taxon>
        <taxon>Peptostreptococcales</taxon>
        <taxon>Caminicellaceae</taxon>
        <taxon>Maledivibacter</taxon>
    </lineage>
</organism>
<keyword evidence="3" id="KW-0732">Signal</keyword>
<dbReference type="EMBL" id="FUZT01000005">
    <property type="protein sequence ID" value="SKC70391.1"/>
    <property type="molecule type" value="Genomic_DNA"/>
</dbReference>
<dbReference type="Proteomes" id="UP000190285">
    <property type="component" value="Unassembled WGS sequence"/>
</dbReference>
<protein>
    <submittedName>
        <fullName evidence="4">Leucine Rich repeats (2 copies)</fullName>
    </submittedName>
</protein>
<evidence type="ECO:0000313" key="4">
    <source>
        <dbReference type="EMBL" id="SKC70391.1"/>
    </source>
</evidence>
<dbReference type="RefSeq" id="WP_079491947.1">
    <property type="nucleotide sequence ID" value="NZ_FUZT01000005.1"/>
</dbReference>
<keyword evidence="5" id="KW-1185">Reference proteome</keyword>
<dbReference type="SMART" id="SM00365">
    <property type="entry name" value="LRR_SD22"/>
    <property type="match status" value="6"/>
</dbReference>
<evidence type="ECO:0000256" key="3">
    <source>
        <dbReference type="SAM" id="SignalP"/>
    </source>
</evidence>
<feature type="signal peptide" evidence="3">
    <location>
        <begin position="1"/>
        <end position="23"/>
    </location>
</feature>
<dbReference type="PROSITE" id="PS51450">
    <property type="entry name" value="LRR"/>
    <property type="match status" value="6"/>
</dbReference>
<evidence type="ECO:0000313" key="5">
    <source>
        <dbReference type="Proteomes" id="UP000190285"/>
    </source>
</evidence>
<gene>
    <name evidence="4" type="ORF">SAMN02194393_02431</name>
</gene>
<dbReference type="SUPFAM" id="SSF52058">
    <property type="entry name" value="L domain-like"/>
    <property type="match status" value="2"/>
</dbReference>
<name>A0A1T5L337_9FIRM</name>
<dbReference type="PANTHER" id="PTHR46652:SF3">
    <property type="entry name" value="LEUCINE-RICH REPEAT-CONTAINING PROTEIN 9"/>
    <property type="match status" value="1"/>
</dbReference>
<dbReference type="STRING" id="36842.SAMN02194393_02431"/>
<accession>A0A1T5L337</accession>
<dbReference type="InterPro" id="IPR001611">
    <property type="entry name" value="Leu-rich_rpt"/>
</dbReference>
<sequence length="889" mass="101517">MKALKIILLTLVIFIFTYTGAMADEVPLGTEIGIFKITDEPIYINGQRVQGYTVENEVAICIEDLKYCGFNSNWDSVHRESTFEYTEIKKSNDSNKIIKPKINGNSIVSTDVKIYLDGDRIKGYSTGEYSLVKIKDLTDFGKIEKGEAINITINNETLNNPKIVKFKDKQLQQIIRRKLNQPYGRLFKRSLMGIESISEEEIGQIESLKGIEHLTNLKELELKSGIDSEDREILEKLSNLKKLKLGSESGYGLEFLKELKFLEDLDVEISFTVRTIGELTNLRKLSLRTEAHDISPLSKLKNLTELTLDSYSSGSPELGKKRPDIGKVLLELDNLKKLRLYVTPLDLVSDKYLGIKEIDFLDDFELLLNVRDNYSYNYNDLNEDVSNLTNLKEFTNVTKLSIYEKKEGENRIAVRSIKGVGYLKNLKELKIDSRSLWIGDNASPLKELSHLEKLYLNNQPIEKLDYFKDMSQLRELYILNNRKEIDDLKILGSFQSLKTLKLSFAEGIDANKPLNISSLANLHVLENIELTGCKVDDISWIGELKNLKTINLANNNITDISSMTNLINIEEINLEYNRIRDISPIINNKKLRRLNVSHNDRVIIPTGFYLPNLEVLEWEGNDINNVAFNEKMLKLKKLNLSRNSLKTIKGIENIWNVQELDLDGNNISNVEFLSGMVNLKILSLNHNKIEDVYPLTNLTNLECLNIGENEINDINPIFSLTNLKSLNLNEIMVKDILGEMNKSRNSRHFEGVKTRMKDFNTQTDIITVELEFNSFLLDYCGFELLDETGENTALLIAPVLGLPSGKWRSALGYKTPGDDGFGLKLFTEYSTEKMPIKVTIIADIENQQADIYVDGELKLEKMEFDQSVENIGRCTLYGDVRLENIKKEK</sequence>
<dbReference type="PANTHER" id="PTHR46652">
    <property type="entry name" value="LEUCINE-RICH REPEAT AND IQ DOMAIN-CONTAINING PROTEIN 1-RELATED"/>
    <property type="match status" value="1"/>
</dbReference>
<proteinExistence type="predicted"/>
<dbReference type="InterPro" id="IPR032675">
    <property type="entry name" value="LRR_dom_sf"/>
</dbReference>
<dbReference type="InterPro" id="IPR003591">
    <property type="entry name" value="Leu-rich_rpt_typical-subtyp"/>
</dbReference>
<keyword evidence="2" id="KW-0677">Repeat</keyword>
<dbReference type="InterPro" id="IPR050836">
    <property type="entry name" value="SDS22/Internalin_LRR"/>
</dbReference>
<reference evidence="5" key="1">
    <citation type="submission" date="2017-02" db="EMBL/GenBank/DDBJ databases">
        <authorList>
            <person name="Varghese N."/>
            <person name="Submissions S."/>
        </authorList>
    </citation>
    <scope>NUCLEOTIDE SEQUENCE [LARGE SCALE GENOMIC DNA]</scope>
    <source>
        <strain evidence="5">M1</strain>
    </source>
</reference>
<dbReference type="SMART" id="SM00369">
    <property type="entry name" value="LRR_TYP"/>
    <property type="match status" value="5"/>
</dbReference>